<gene>
    <name evidence="1" type="ORF">A3J15_00440</name>
</gene>
<dbReference type="GO" id="GO:0005840">
    <property type="term" value="C:ribosome"/>
    <property type="evidence" value="ECO:0007669"/>
    <property type="project" value="InterPro"/>
</dbReference>
<evidence type="ECO:0000313" key="1">
    <source>
        <dbReference type="EMBL" id="OGK56033.1"/>
    </source>
</evidence>
<dbReference type="GO" id="GO:0003735">
    <property type="term" value="F:structural constituent of ribosome"/>
    <property type="evidence" value="ECO:0007669"/>
    <property type="project" value="InterPro"/>
</dbReference>
<protein>
    <recommendedName>
        <fullName evidence="3">50S ribosomal protein L29</fullName>
    </recommendedName>
</protein>
<sequence length="69" mass="7678">MKTSELRQLHSKSAADLDRMILDERRKINLAILDSKVNPPKNPNAIGKLKTALAQLLTVKSVKSAIQKK</sequence>
<accession>A0A1F7JKA4</accession>
<dbReference type="Proteomes" id="UP000176376">
    <property type="component" value="Unassembled WGS sequence"/>
</dbReference>
<comment type="caution">
    <text evidence="1">The sequence shown here is derived from an EMBL/GenBank/DDBJ whole genome shotgun (WGS) entry which is preliminary data.</text>
</comment>
<organism evidence="1 2">
    <name type="scientific">Candidatus Roizmanbacteria bacterium RIFCSPLOWO2_02_FULL_38_10</name>
    <dbReference type="NCBI Taxonomy" id="1802074"/>
    <lineage>
        <taxon>Bacteria</taxon>
        <taxon>Candidatus Roizmaniibacteriota</taxon>
    </lineage>
</organism>
<dbReference type="InterPro" id="IPR036049">
    <property type="entry name" value="Ribosomal_uL29_sf"/>
</dbReference>
<evidence type="ECO:0008006" key="3">
    <source>
        <dbReference type="Google" id="ProtNLM"/>
    </source>
</evidence>
<dbReference type="GO" id="GO:0006412">
    <property type="term" value="P:translation"/>
    <property type="evidence" value="ECO:0007669"/>
    <property type="project" value="InterPro"/>
</dbReference>
<dbReference type="EMBL" id="MGAY01000048">
    <property type="protein sequence ID" value="OGK56033.1"/>
    <property type="molecule type" value="Genomic_DNA"/>
</dbReference>
<dbReference type="AlphaFoldDB" id="A0A1F7JKA4"/>
<name>A0A1F7JKA4_9BACT</name>
<evidence type="ECO:0000313" key="2">
    <source>
        <dbReference type="Proteomes" id="UP000176376"/>
    </source>
</evidence>
<dbReference type="Gene3D" id="1.10.287.310">
    <property type="match status" value="1"/>
</dbReference>
<dbReference type="SUPFAM" id="SSF46561">
    <property type="entry name" value="Ribosomal protein L29 (L29p)"/>
    <property type="match status" value="1"/>
</dbReference>
<proteinExistence type="predicted"/>
<dbReference type="STRING" id="1802074.A3J15_00440"/>
<reference evidence="1 2" key="1">
    <citation type="journal article" date="2016" name="Nat. Commun.">
        <title>Thousands of microbial genomes shed light on interconnected biogeochemical processes in an aquifer system.</title>
        <authorList>
            <person name="Anantharaman K."/>
            <person name="Brown C.T."/>
            <person name="Hug L.A."/>
            <person name="Sharon I."/>
            <person name="Castelle C.J."/>
            <person name="Probst A.J."/>
            <person name="Thomas B.C."/>
            <person name="Singh A."/>
            <person name="Wilkins M.J."/>
            <person name="Karaoz U."/>
            <person name="Brodie E.L."/>
            <person name="Williams K.H."/>
            <person name="Hubbard S.S."/>
            <person name="Banfield J.F."/>
        </authorList>
    </citation>
    <scope>NUCLEOTIDE SEQUENCE [LARGE SCALE GENOMIC DNA]</scope>
</reference>